<proteinExistence type="predicted"/>
<organism evidence="4 5">
    <name type="scientific">Talaromyces rugulosus</name>
    <name type="common">Penicillium rugulosum</name>
    <dbReference type="NCBI Taxonomy" id="121627"/>
    <lineage>
        <taxon>Eukaryota</taxon>
        <taxon>Fungi</taxon>
        <taxon>Dikarya</taxon>
        <taxon>Ascomycota</taxon>
        <taxon>Pezizomycotina</taxon>
        <taxon>Eurotiomycetes</taxon>
        <taxon>Eurotiomycetidae</taxon>
        <taxon>Eurotiales</taxon>
        <taxon>Trichocomaceae</taxon>
        <taxon>Talaromyces</taxon>
        <taxon>Talaromyces sect. Islandici</taxon>
    </lineage>
</organism>
<evidence type="ECO:0000259" key="3">
    <source>
        <dbReference type="SMART" id="SM00906"/>
    </source>
</evidence>
<accession>A0A7H8QZZ3</accession>
<dbReference type="EMBL" id="CP055900">
    <property type="protein sequence ID" value="QKX59025.1"/>
    <property type="molecule type" value="Genomic_DNA"/>
</dbReference>
<evidence type="ECO:0000256" key="1">
    <source>
        <dbReference type="ARBA" id="ARBA00023242"/>
    </source>
</evidence>
<name>A0A7H8QZZ3_TALRU</name>
<dbReference type="GO" id="GO:0003677">
    <property type="term" value="F:DNA binding"/>
    <property type="evidence" value="ECO:0007669"/>
    <property type="project" value="InterPro"/>
</dbReference>
<dbReference type="PANTHER" id="PTHR47425:SF1">
    <property type="entry name" value="MISCELLANEOUS ZN(II)2CYS6 TRANSCRIPTION FACTOR (EUROFUNG)"/>
    <property type="match status" value="1"/>
</dbReference>
<dbReference type="Proteomes" id="UP000509510">
    <property type="component" value="Chromosome III"/>
</dbReference>
<dbReference type="AlphaFoldDB" id="A0A7H8QZZ3"/>
<feature type="region of interest" description="Disordered" evidence="2">
    <location>
        <begin position="26"/>
        <end position="54"/>
    </location>
</feature>
<protein>
    <recommendedName>
        <fullName evidence="3">Xylanolytic transcriptional activator regulatory domain-containing protein</fullName>
    </recommendedName>
</protein>
<dbReference type="GO" id="GO:0008270">
    <property type="term" value="F:zinc ion binding"/>
    <property type="evidence" value="ECO:0007669"/>
    <property type="project" value="InterPro"/>
</dbReference>
<keyword evidence="1" id="KW-0539">Nucleus</keyword>
<dbReference type="CDD" id="cd12148">
    <property type="entry name" value="fungal_TF_MHR"/>
    <property type="match status" value="1"/>
</dbReference>
<dbReference type="OrthoDB" id="4451586at2759"/>
<dbReference type="Pfam" id="PF04082">
    <property type="entry name" value="Fungal_trans"/>
    <property type="match status" value="1"/>
</dbReference>
<dbReference type="RefSeq" id="XP_035345203.1">
    <property type="nucleotide sequence ID" value="XM_035489310.1"/>
</dbReference>
<dbReference type="PANTHER" id="PTHR47425">
    <property type="entry name" value="FARB-RELATED"/>
    <property type="match status" value="1"/>
</dbReference>
<keyword evidence="5" id="KW-1185">Reference proteome</keyword>
<sequence>MSLKRKLSEFDPVAGETAGWLDLDWPFHSPHEQETASPPAYKIQRRDSNRRDSSWRMMGDKAVPLSLPLANMVSAVQELIDPEFDPDIGEPDSDDSPRFLKPLPARIPSDDVDYLRSKGALTLPDRPLRTELLRAYVQWVYSFMPLLDLHSFLNAIAENDPDAGISLFLFQAVMFAGTAFVDISHLKAAGFENRRDARKAFSTRARLLYSFDYEDDRIVILQALLLLTYYHETDAGLQNDIWYWVGVCNTHAQSIGIHRDPTKSGIDVDTQRLRIRLWWCLYSRDRLVALALRRPTQINEGICDVPFLRSTDFDLKPFSLAATEMLGCGYMRDVSYQRRLATMFMEKVKLCQCLGRVLFAQYTPSNCSFGATQQTTITLVPRQASDAELERCSQRLDTWLSALPKDATFMPQPRQALGDGENVLLLHSSMLRMTYHATCTALYRPRAASLSASKSATKMLTMARQKMRDAASDTADIVHGLNRLGLTKFLPSSSLTVVTPAAVVHLTNLTSTNQHVRDESAWNFRQCIDVLNGLKDIYPAADYETACLQKAAQIQYGQTTGRNPVFIMMNNNNTTNPENSQARPDQNHSQSPYNNGIITELDDEEVEGFLSTSLFPIAERPSSEQRSNWDSWGQDMFKEWIASSDDGVMDESFDYGSNNYNKNAGATFPRALTPDIGSLFEPQQLSSPLLGRNIITGDLETDLGFV</sequence>
<feature type="compositionally biased region" description="Polar residues" evidence="2">
    <location>
        <begin position="577"/>
        <end position="593"/>
    </location>
</feature>
<feature type="domain" description="Xylanolytic transcriptional activator regulatory" evidence="3">
    <location>
        <begin position="241"/>
        <end position="314"/>
    </location>
</feature>
<gene>
    <name evidence="4" type="ORF">TRUGW13939_06154</name>
</gene>
<dbReference type="InterPro" id="IPR007219">
    <property type="entry name" value="XnlR_reg_dom"/>
</dbReference>
<evidence type="ECO:0000313" key="4">
    <source>
        <dbReference type="EMBL" id="QKX59025.1"/>
    </source>
</evidence>
<dbReference type="KEGG" id="trg:TRUGW13939_06154"/>
<feature type="region of interest" description="Disordered" evidence="2">
    <location>
        <begin position="571"/>
        <end position="593"/>
    </location>
</feature>
<dbReference type="GeneID" id="55993650"/>
<evidence type="ECO:0000256" key="2">
    <source>
        <dbReference type="SAM" id="MobiDB-lite"/>
    </source>
</evidence>
<dbReference type="SMART" id="SM00906">
    <property type="entry name" value="Fungal_trans"/>
    <property type="match status" value="1"/>
</dbReference>
<dbReference type="InterPro" id="IPR052761">
    <property type="entry name" value="Fungal_Detox/Toxin_TFs"/>
</dbReference>
<dbReference type="GO" id="GO:0006351">
    <property type="term" value="P:DNA-templated transcription"/>
    <property type="evidence" value="ECO:0007669"/>
    <property type="project" value="InterPro"/>
</dbReference>
<reference evidence="5" key="1">
    <citation type="submission" date="2020-06" db="EMBL/GenBank/DDBJ databases">
        <title>A chromosome-scale genome assembly of Talaromyces rugulosus W13939.</title>
        <authorList>
            <person name="Wang B."/>
            <person name="Guo L."/>
            <person name="Ye K."/>
            <person name="Wang L."/>
        </authorList>
    </citation>
    <scope>NUCLEOTIDE SEQUENCE [LARGE SCALE GENOMIC DNA]</scope>
    <source>
        <strain evidence="5">W13939</strain>
    </source>
</reference>
<feature type="compositionally biased region" description="Basic and acidic residues" evidence="2">
    <location>
        <begin position="44"/>
        <end position="54"/>
    </location>
</feature>
<evidence type="ECO:0000313" key="5">
    <source>
        <dbReference type="Proteomes" id="UP000509510"/>
    </source>
</evidence>